<dbReference type="Proteomes" id="UP000321157">
    <property type="component" value="Unassembled WGS sequence"/>
</dbReference>
<name>A0A511V9P8_9BACL</name>
<evidence type="ECO:0000313" key="2">
    <source>
        <dbReference type="Proteomes" id="UP000321157"/>
    </source>
</evidence>
<gene>
    <name evidence="1" type="ORF">ADA01nite_31240</name>
</gene>
<sequence length="85" mass="9525">MSGCLVLLFSVVFGTGVEASKETALLHKEQAFSIMKKSAVVQPKLVGPISKKKIYDALLPYFTKNYIEAFIKENFLETEKGLIRK</sequence>
<accession>A0A511V9P8</accession>
<dbReference type="Pfam" id="PF13158">
    <property type="entry name" value="DUF3993"/>
    <property type="match status" value="1"/>
</dbReference>
<comment type="caution">
    <text evidence="1">The sequence shown here is derived from an EMBL/GenBank/DDBJ whole genome shotgun (WGS) entry which is preliminary data.</text>
</comment>
<reference evidence="1 2" key="1">
    <citation type="submission" date="2019-07" db="EMBL/GenBank/DDBJ databases">
        <title>Whole genome shotgun sequence of Aneurinibacillus danicus NBRC 102444.</title>
        <authorList>
            <person name="Hosoyama A."/>
            <person name="Uohara A."/>
            <person name="Ohji S."/>
            <person name="Ichikawa N."/>
        </authorList>
    </citation>
    <scope>NUCLEOTIDE SEQUENCE [LARGE SCALE GENOMIC DNA]</scope>
    <source>
        <strain evidence="1 2">NBRC 102444</strain>
    </source>
</reference>
<protein>
    <submittedName>
        <fullName evidence="1">Uncharacterized protein</fullName>
    </submittedName>
</protein>
<keyword evidence="2" id="KW-1185">Reference proteome</keyword>
<dbReference type="EMBL" id="BJXX01000145">
    <property type="protein sequence ID" value="GEN35664.1"/>
    <property type="molecule type" value="Genomic_DNA"/>
</dbReference>
<proteinExistence type="predicted"/>
<dbReference type="InterPro" id="IPR025056">
    <property type="entry name" value="DUF3993"/>
</dbReference>
<organism evidence="1 2">
    <name type="scientific">Aneurinibacillus danicus</name>
    <dbReference type="NCBI Taxonomy" id="267746"/>
    <lineage>
        <taxon>Bacteria</taxon>
        <taxon>Bacillati</taxon>
        <taxon>Bacillota</taxon>
        <taxon>Bacilli</taxon>
        <taxon>Bacillales</taxon>
        <taxon>Paenibacillaceae</taxon>
        <taxon>Aneurinibacillus group</taxon>
        <taxon>Aneurinibacillus</taxon>
    </lineage>
</organism>
<dbReference type="AlphaFoldDB" id="A0A511V9P8"/>
<evidence type="ECO:0000313" key="1">
    <source>
        <dbReference type="EMBL" id="GEN35664.1"/>
    </source>
</evidence>